<dbReference type="EMBL" id="LPEQ01000113">
    <property type="protein sequence ID" value="KVV40854.1"/>
    <property type="molecule type" value="Genomic_DNA"/>
</dbReference>
<dbReference type="Proteomes" id="UP000062317">
    <property type="component" value="Unassembled WGS sequence"/>
</dbReference>
<keyword evidence="2" id="KW-1185">Reference proteome</keyword>
<reference evidence="1 2" key="1">
    <citation type="submission" date="2015-11" db="EMBL/GenBank/DDBJ databases">
        <title>Expanding the genomic diversity of Burkholderia species for the development of highly accurate diagnostics.</title>
        <authorList>
            <person name="Sahl J."/>
            <person name="Keim P."/>
            <person name="Wagner D."/>
        </authorList>
    </citation>
    <scope>NUCLEOTIDE SEQUENCE [LARGE SCALE GENOMIC DNA]</scope>
    <source>
        <strain evidence="1 2">MSMB1301WGS</strain>
    </source>
</reference>
<gene>
    <name evidence="1" type="ORF">WT27_13075</name>
</gene>
<proteinExistence type="predicted"/>
<dbReference type="AlphaFoldDB" id="A0A105V4T9"/>
<evidence type="ECO:0000313" key="2">
    <source>
        <dbReference type="Proteomes" id="UP000062317"/>
    </source>
</evidence>
<protein>
    <submittedName>
        <fullName evidence="1">Uncharacterized protein</fullName>
    </submittedName>
</protein>
<sequence length="74" mass="8106">MLSREPEAPESIECENSFDTREAFGLQCVNDGCGCEFQIALMGQLIAWVFFEGVEDLECAVMVGVTGALPLRCE</sequence>
<accession>A0A105V4T9</accession>
<name>A0A105V4T9_9BURK</name>
<comment type="caution">
    <text evidence="1">The sequence shown here is derived from an EMBL/GenBank/DDBJ whole genome shotgun (WGS) entry which is preliminary data.</text>
</comment>
<organism evidence="1 2">
    <name type="scientific">Burkholderia territorii</name>
    <dbReference type="NCBI Taxonomy" id="1503055"/>
    <lineage>
        <taxon>Bacteria</taxon>
        <taxon>Pseudomonadati</taxon>
        <taxon>Pseudomonadota</taxon>
        <taxon>Betaproteobacteria</taxon>
        <taxon>Burkholderiales</taxon>
        <taxon>Burkholderiaceae</taxon>
        <taxon>Burkholderia</taxon>
        <taxon>Burkholderia cepacia complex</taxon>
    </lineage>
</organism>
<evidence type="ECO:0000313" key="1">
    <source>
        <dbReference type="EMBL" id="KVV40854.1"/>
    </source>
</evidence>